<dbReference type="Proteomes" id="UP001500730">
    <property type="component" value="Unassembled WGS sequence"/>
</dbReference>
<accession>A0ABN3KXI8</accession>
<name>A0ABN3KXI8_9MICO</name>
<dbReference type="SUPFAM" id="SSF55729">
    <property type="entry name" value="Acyl-CoA N-acyltransferases (Nat)"/>
    <property type="match status" value="1"/>
</dbReference>
<dbReference type="InterPro" id="IPR000182">
    <property type="entry name" value="GNAT_dom"/>
</dbReference>
<organism evidence="2 3">
    <name type="scientific">Terrabacter carboxydivorans</name>
    <dbReference type="NCBI Taxonomy" id="619730"/>
    <lineage>
        <taxon>Bacteria</taxon>
        <taxon>Bacillati</taxon>
        <taxon>Actinomycetota</taxon>
        <taxon>Actinomycetes</taxon>
        <taxon>Micrococcales</taxon>
        <taxon>Intrasporangiaceae</taxon>
        <taxon>Terrabacter</taxon>
    </lineage>
</organism>
<proteinExistence type="predicted"/>
<dbReference type="EMBL" id="BAAARE010000002">
    <property type="protein sequence ID" value="GAA2472173.1"/>
    <property type="molecule type" value="Genomic_DNA"/>
</dbReference>
<protein>
    <recommendedName>
        <fullName evidence="1">N-acetyltransferase domain-containing protein</fullName>
    </recommendedName>
</protein>
<evidence type="ECO:0000313" key="2">
    <source>
        <dbReference type="EMBL" id="GAA2472173.1"/>
    </source>
</evidence>
<sequence length="153" mass="16978">MREMTPADVPAVIEVQEPGAVRALAGVFAQDQHPFPREAIAARWLREIDLPGTDCFVVMHEDVVAGFVATRGDELLHFGIAVGHWGTGLATFAHYAVLGLLREHGVARARLRVFTGNGRARRFYEKHAWRPTGERSRSSFAPHPELLGYDLPL</sequence>
<reference evidence="2 3" key="1">
    <citation type="journal article" date="2019" name="Int. J. Syst. Evol. Microbiol.">
        <title>The Global Catalogue of Microorganisms (GCM) 10K type strain sequencing project: providing services to taxonomists for standard genome sequencing and annotation.</title>
        <authorList>
            <consortium name="The Broad Institute Genomics Platform"/>
            <consortium name="The Broad Institute Genome Sequencing Center for Infectious Disease"/>
            <person name="Wu L."/>
            <person name="Ma J."/>
        </authorList>
    </citation>
    <scope>NUCLEOTIDE SEQUENCE [LARGE SCALE GENOMIC DNA]</scope>
    <source>
        <strain evidence="2 3">JCM 16259</strain>
    </source>
</reference>
<comment type="caution">
    <text evidence="2">The sequence shown here is derived from an EMBL/GenBank/DDBJ whole genome shotgun (WGS) entry which is preliminary data.</text>
</comment>
<dbReference type="InterPro" id="IPR016181">
    <property type="entry name" value="Acyl_CoA_acyltransferase"/>
</dbReference>
<feature type="domain" description="N-acetyltransferase" evidence="1">
    <location>
        <begin position="1"/>
        <end position="153"/>
    </location>
</feature>
<dbReference type="PROSITE" id="PS51186">
    <property type="entry name" value="GNAT"/>
    <property type="match status" value="1"/>
</dbReference>
<dbReference type="Pfam" id="PF00583">
    <property type="entry name" value="Acetyltransf_1"/>
    <property type="match status" value="1"/>
</dbReference>
<gene>
    <name evidence="2" type="ORF">GCM10009858_06890</name>
</gene>
<dbReference type="Gene3D" id="3.40.630.30">
    <property type="match status" value="1"/>
</dbReference>
<keyword evidence="3" id="KW-1185">Reference proteome</keyword>
<evidence type="ECO:0000259" key="1">
    <source>
        <dbReference type="PROSITE" id="PS51186"/>
    </source>
</evidence>
<evidence type="ECO:0000313" key="3">
    <source>
        <dbReference type="Proteomes" id="UP001500730"/>
    </source>
</evidence>